<dbReference type="EMBL" id="AQHR01000022">
    <property type="protein sequence ID" value="EON78875.1"/>
    <property type="molecule type" value="Genomic_DNA"/>
</dbReference>
<reference evidence="1 2" key="1">
    <citation type="submission" date="2013-02" db="EMBL/GenBank/DDBJ databases">
        <title>A novel strain isolated from Lonar lake, Maharashtra, India.</title>
        <authorList>
            <person name="Singh A."/>
        </authorList>
    </citation>
    <scope>NUCLEOTIDE SEQUENCE [LARGE SCALE GENOMIC DNA]</scope>
    <source>
        <strain evidence="1 2">AK24</strain>
    </source>
</reference>
<comment type="caution">
    <text evidence="1">The sequence shown here is derived from an EMBL/GenBank/DDBJ whole genome shotgun (WGS) entry which is preliminary data.</text>
</comment>
<name>R7ZXI6_9BACT</name>
<proteinExistence type="predicted"/>
<dbReference type="Proteomes" id="UP000013909">
    <property type="component" value="Unassembled WGS sequence"/>
</dbReference>
<protein>
    <submittedName>
        <fullName evidence="1">Uncharacterized protein</fullName>
    </submittedName>
</protein>
<accession>R7ZXI6</accession>
<evidence type="ECO:0000313" key="1">
    <source>
        <dbReference type="EMBL" id="EON78875.1"/>
    </source>
</evidence>
<keyword evidence="2" id="KW-1185">Reference proteome</keyword>
<sequence>MSLKYGKPLGFIDQKTGSAVNTEPAFFYPPHMPSISAV</sequence>
<organism evidence="1 2">
    <name type="scientific">Lunatimonas lonarensis</name>
    <dbReference type="NCBI Taxonomy" id="1232681"/>
    <lineage>
        <taxon>Bacteria</taxon>
        <taxon>Pseudomonadati</taxon>
        <taxon>Bacteroidota</taxon>
        <taxon>Cytophagia</taxon>
        <taxon>Cytophagales</taxon>
        <taxon>Cyclobacteriaceae</taxon>
    </lineage>
</organism>
<gene>
    <name evidence="1" type="ORF">ADIS_0772</name>
</gene>
<dbReference type="AlphaFoldDB" id="R7ZXI6"/>
<evidence type="ECO:0000313" key="2">
    <source>
        <dbReference type="Proteomes" id="UP000013909"/>
    </source>
</evidence>